<reference evidence="1" key="1">
    <citation type="journal article" date="2014" name="Front. Microbiol.">
        <title>High frequency of phylogenetically diverse reductive dehalogenase-homologous genes in deep subseafloor sedimentary metagenomes.</title>
        <authorList>
            <person name="Kawai M."/>
            <person name="Futagami T."/>
            <person name="Toyoda A."/>
            <person name="Takaki Y."/>
            <person name="Nishi S."/>
            <person name="Hori S."/>
            <person name="Arai W."/>
            <person name="Tsubouchi T."/>
            <person name="Morono Y."/>
            <person name="Uchiyama I."/>
            <person name="Ito T."/>
            <person name="Fujiyama A."/>
            <person name="Inagaki F."/>
            <person name="Takami H."/>
        </authorList>
    </citation>
    <scope>NUCLEOTIDE SEQUENCE</scope>
    <source>
        <strain evidence="1">Expedition CK06-06</strain>
    </source>
</reference>
<name>X1EEA3_9ZZZZ</name>
<feature type="non-terminal residue" evidence="1">
    <location>
        <position position="129"/>
    </location>
</feature>
<feature type="non-terminal residue" evidence="1">
    <location>
        <position position="1"/>
    </location>
</feature>
<gene>
    <name evidence="1" type="ORF">S01H4_64043</name>
</gene>
<dbReference type="AlphaFoldDB" id="X1EEA3"/>
<proteinExistence type="predicted"/>
<accession>X1EEA3</accession>
<dbReference type="EMBL" id="BART01038710">
    <property type="protein sequence ID" value="GAH06993.1"/>
    <property type="molecule type" value="Genomic_DNA"/>
</dbReference>
<organism evidence="1">
    <name type="scientific">marine sediment metagenome</name>
    <dbReference type="NCBI Taxonomy" id="412755"/>
    <lineage>
        <taxon>unclassified sequences</taxon>
        <taxon>metagenomes</taxon>
        <taxon>ecological metagenomes</taxon>
    </lineage>
</organism>
<sequence length="129" mass="15289">IGTDWEIKFSNDFHIDVVPGKYSSSYNDYAYLFNKYTQSRLRTSITIHDEYVKKSKRQDIIRLLKLWKVRKKIPLKTFILEQLIIKGCNGMKYNLLEPLIFTALHYINENIMTIELRDPANSSNIITDR</sequence>
<evidence type="ECO:0000313" key="1">
    <source>
        <dbReference type="EMBL" id="GAH06993.1"/>
    </source>
</evidence>
<comment type="caution">
    <text evidence="1">The sequence shown here is derived from an EMBL/GenBank/DDBJ whole genome shotgun (WGS) entry which is preliminary data.</text>
</comment>
<protein>
    <submittedName>
        <fullName evidence="1">Uncharacterized protein</fullName>
    </submittedName>
</protein>